<proteinExistence type="predicted"/>
<dbReference type="Proteomes" id="UP000599523">
    <property type="component" value="Unassembled WGS sequence"/>
</dbReference>
<organism evidence="3 4">
    <name type="scientific">Azoarcus taiwanensis</name>
    <dbReference type="NCBI Taxonomy" id="666964"/>
    <lineage>
        <taxon>Bacteria</taxon>
        <taxon>Pseudomonadati</taxon>
        <taxon>Pseudomonadota</taxon>
        <taxon>Betaproteobacteria</taxon>
        <taxon>Rhodocyclales</taxon>
        <taxon>Zoogloeaceae</taxon>
        <taxon>Azoarcus</taxon>
    </lineage>
</organism>
<feature type="signal peptide" evidence="2">
    <location>
        <begin position="1"/>
        <end position="23"/>
    </location>
</feature>
<keyword evidence="4" id="KW-1185">Reference proteome</keyword>
<feature type="chain" id="PRO_5037455080" evidence="2">
    <location>
        <begin position="24"/>
        <end position="189"/>
    </location>
</feature>
<dbReference type="AlphaFoldDB" id="A0A972FGN3"/>
<feature type="non-terminal residue" evidence="3">
    <location>
        <position position="189"/>
    </location>
</feature>
<comment type="caution">
    <text evidence="3">The sequence shown here is derived from an EMBL/GenBank/DDBJ whole genome shotgun (WGS) entry which is preliminary data.</text>
</comment>
<accession>A0A972FGN3</accession>
<gene>
    <name evidence="3" type="ORF">GPA21_19995</name>
</gene>
<dbReference type="EMBL" id="WTVM01000245">
    <property type="protein sequence ID" value="NMG05223.1"/>
    <property type="molecule type" value="Genomic_DNA"/>
</dbReference>
<reference evidence="3" key="1">
    <citation type="submission" date="2019-12" db="EMBL/GenBank/DDBJ databases">
        <title>Comparative genomics gives insights into the taxonomy of the Azoarcus-Aromatoleum group and reveals separate origins of nif in the plant-associated Azoarcus and non-plant-associated Aromatoleum sub-groups.</title>
        <authorList>
            <person name="Lafos M."/>
            <person name="Maluk M."/>
            <person name="Batista M."/>
            <person name="Junghare M."/>
            <person name="Carmona M."/>
            <person name="Faoro H."/>
            <person name="Cruz L.M."/>
            <person name="Battistoni F."/>
            <person name="De Souza E."/>
            <person name="Pedrosa F."/>
            <person name="Chen W.-M."/>
            <person name="Poole P.S."/>
            <person name="Dixon R.A."/>
            <person name="James E.K."/>
        </authorList>
    </citation>
    <scope>NUCLEOTIDE SEQUENCE</scope>
    <source>
        <strain evidence="3">NSC3</strain>
    </source>
</reference>
<evidence type="ECO:0000313" key="4">
    <source>
        <dbReference type="Proteomes" id="UP000599523"/>
    </source>
</evidence>
<dbReference type="RefSeq" id="WP_422614183.1">
    <property type="nucleotide sequence ID" value="NZ_CAWPHM010000161.1"/>
</dbReference>
<evidence type="ECO:0000256" key="2">
    <source>
        <dbReference type="SAM" id="SignalP"/>
    </source>
</evidence>
<evidence type="ECO:0000256" key="1">
    <source>
        <dbReference type="SAM" id="Coils"/>
    </source>
</evidence>
<feature type="coiled-coil region" evidence="1">
    <location>
        <begin position="155"/>
        <end position="185"/>
    </location>
</feature>
<name>A0A972FGN3_9RHOO</name>
<feature type="coiled-coil region" evidence="1">
    <location>
        <begin position="26"/>
        <end position="81"/>
    </location>
</feature>
<dbReference type="Gene3D" id="6.10.250.3150">
    <property type="match status" value="1"/>
</dbReference>
<keyword evidence="2" id="KW-0732">Signal</keyword>
<evidence type="ECO:0000313" key="3">
    <source>
        <dbReference type="EMBL" id="NMG05223.1"/>
    </source>
</evidence>
<keyword evidence="1" id="KW-0175">Coiled coil</keyword>
<sequence length="189" mass="21559">MPACWVRRLACLVAALFSVSLLADEIDLRRAELEQVQRRIQAVEQVIARVEAERSGAATELARAERAVSAASRQLRETVELLATTGKTLEEREREAGSIAGRIAERQDELALWLRRQYLHGGNEVAPVLTARDPNQLARDLRYREYLGRARVELIEHLREDLETQQVLLAEIEAERQRLSVLESEQRAR</sequence>
<protein>
    <submittedName>
        <fullName evidence="3">Peptidase M23</fullName>
    </submittedName>
</protein>